<dbReference type="SUPFAM" id="SSF54928">
    <property type="entry name" value="RNA-binding domain, RBD"/>
    <property type="match status" value="1"/>
</dbReference>
<proteinExistence type="predicted"/>
<keyword evidence="1 2" id="KW-0694">RNA-binding</keyword>
<dbReference type="Pfam" id="PF00076">
    <property type="entry name" value="RRM_1"/>
    <property type="match status" value="1"/>
</dbReference>
<evidence type="ECO:0000259" key="3">
    <source>
        <dbReference type="PROSITE" id="PS50102"/>
    </source>
</evidence>
<dbReference type="InterPro" id="IPR000504">
    <property type="entry name" value="RRM_dom"/>
</dbReference>
<protein>
    <submittedName>
        <fullName evidence="4">RNA-binding protein with multiple splicing</fullName>
    </submittedName>
</protein>
<reference evidence="4" key="1">
    <citation type="submission" date="2015-07" db="EMBL/GenBank/DDBJ databases">
        <title>Transcriptome Assembly of Anthurium amnicola.</title>
        <authorList>
            <person name="Suzuki J."/>
        </authorList>
    </citation>
    <scope>NUCLEOTIDE SEQUENCE</scope>
</reference>
<dbReference type="PANTHER" id="PTHR10501">
    <property type="entry name" value="U1 SMALL NUCLEAR RIBONUCLEOPROTEIN A/U2 SMALL NUCLEAR RIBONUCLEOPROTEIN B"/>
    <property type="match status" value="1"/>
</dbReference>
<feature type="non-terminal residue" evidence="4">
    <location>
        <position position="1"/>
    </location>
</feature>
<accession>A0A1D1YQP6</accession>
<dbReference type="InterPro" id="IPR012677">
    <property type="entry name" value="Nucleotide-bd_a/b_plait_sf"/>
</dbReference>
<organism evidence="4">
    <name type="scientific">Anthurium amnicola</name>
    <dbReference type="NCBI Taxonomy" id="1678845"/>
    <lineage>
        <taxon>Eukaryota</taxon>
        <taxon>Viridiplantae</taxon>
        <taxon>Streptophyta</taxon>
        <taxon>Embryophyta</taxon>
        <taxon>Tracheophyta</taxon>
        <taxon>Spermatophyta</taxon>
        <taxon>Magnoliopsida</taxon>
        <taxon>Liliopsida</taxon>
        <taxon>Araceae</taxon>
        <taxon>Pothoideae</taxon>
        <taxon>Potheae</taxon>
        <taxon>Anthurium</taxon>
    </lineage>
</organism>
<dbReference type="Gene3D" id="3.30.70.330">
    <property type="match status" value="1"/>
</dbReference>
<feature type="domain" description="RRM" evidence="3">
    <location>
        <begin position="140"/>
        <end position="226"/>
    </location>
</feature>
<evidence type="ECO:0000256" key="1">
    <source>
        <dbReference type="ARBA" id="ARBA00022884"/>
    </source>
</evidence>
<sequence>LAFSISISPPTSLCGFQRVGCSPPAWGCGRERAKATMADPYRRFAADRDPRAAFPGFLSSESPAFASHGLYGNSAWHGAASDYIKNDTLRSQSGAYGFTPLEDPALIRRDAASDIKPGIIDREHSSALSKDEGLSKEEPSNLFVDCLPNDCTRREAAHLFRPFIGFNDIRVFHKEPRRSGDKARVLCFVEFTDAKCARTALEALQGYKFDDKKPDAPVLRIQFAQFPFHPPAHD</sequence>
<dbReference type="SMART" id="SM00360">
    <property type="entry name" value="RRM"/>
    <property type="match status" value="1"/>
</dbReference>
<evidence type="ECO:0000256" key="2">
    <source>
        <dbReference type="PROSITE-ProRule" id="PRU00176"/>
    </source>
</evidence>
<dbReference type="EMBL" id="GDJX01010971">
    <property type="protein sequence ID" value="JAT56965.1"/>
    <property type="molecule type" value="Transcribed_RNA"/>
</dbReference>
<name>A0A1D1YQP6_9ARAE</name>
<dbReference type="CDD" id="cd21618">
    <property type="entry name" value="RRM_AtNSRA_like"/>
    <property type="match status" value="1"/>
</dbReference>
<evidence type="ECO:0000313" key="4">
    <source>
        <dbReference type="EMBL" id="JAT56965.1"/>
    </source>
</evidence>
<dbReference type="PROSITE" id="PS50102">
    <property type="entry name" value="RRM"/>
    <property type="match status" value="1"/>
</dbReference>
<gene>
    <name evidence="4" type="primary">Rbpms_3</name>
    <name evidence="4" type="ORF">g.53778</name>
</gene>
<dbReference type="InterPro" id="IPR035979">
    <property type="entry name" value="RBD_domain_sf"/>
</dbReference>
<dbReference type="AlphaFoldDB" id="A0A1D1YQP6"/>
<dbReference type="GO" id="GO:0003723">
    <property type="term" value="F:RNA binding"/>
    <property type="evidence" value="ECO:0007669"/>
    <property type="project" value="UniProtKB-UniRule"/>
</dbReference>